<comment type="catalytic activity">
    <reaction evidence="1">
        <text>Release of N-terminal transit peptides from precursor proteins imported into the mitochondrion, typically with Arg in position P2.</text>
        <dbReference type="EC" id="3.4.24.64"/>
    </reaction>
</comment>
<gene>
    <name evidence="17" type="ordered locus">Bathy12g01390</name>
</gene>
<evidence type="ECO:0000259" key="15">
    <source>
        <dbReference type="Pfam" id="PF00675"/>
    </source>
</evidence>
<accession>K8F215</accession>
<evidence type="ECO:0000256" key="2">
    <source>
        <dbReference type="ARBA" id="ARBA00001947"/>
    </source>
</evidence>
<dbReference type="InterPro" id="IPR001431">
    <property type="entry name" value="Pept_M16_Zn_BS"/>
</dbReference>
<dbReference type="GeneID" id="19012629"/>
<proteinExistence type="inferred from homology"/>
<keyword evidence="11" id="KW-0482">Metalloprotease</keyword>
<dbReference type="GO" id="GO:0006508">
    <property type="term" value="P:proteolysis"/>
    <property type="evidence" value="ECO:0007669"/>
    <property type="project" value="UniProtKB-KW"/>
</dbReference>
<evidence type="ECO:0000256" key="7">
    <source>
        <dbReference type="ARBA" id="ARBA00022723"/>
    </source>
</evidence>
<dbReference type="SUPFAM" id="SSF63411">
    <property type="entry name" value="LuxS/MPP-like metallohydrolase"/>
    <property type="match status" value="2"/>
</dbReference>
<evidence type="ECO:0000256" key="10">
    <source>
        <dbReference type="ARBA" id="ARBA00022946"/>
    </source>
</evidence>
<feature type="domain" description="Peptidase M16 N-terminal" evidence="15">
    <location>
        <begin position="131"/>
        <end position="277"/>
    </location>
</feature>
<dbReference type="eggNOG" id="KOG0960">
    <property type="taxonomic scope" value="Eukaryota"/>
</dbReference>
<evidence type="ECO:0000256" key="14">
    <source>
        <dbReference type="RuleBase" id="RU004447"/>
    </source>
</evidence>
<dbReference type="InterPro" id="IPR050361">
    <property type="entry name" value="MPP/UQCRC_Complex"/>
</dbReference>
<evidence type="ECO:0000256" key="8">
    <source>
        <dbReference type="ARBA" id="ARBA00022801"/>
    </source>
</evidence>
<dbReference type="InterPro" id="IPR011765">
    <property type="entry name" value="Pept_M16_N"/>
</dbReference>
<dbReference type="OrthoDB" id="10251424at2759"/>
<dbReference type="FunFam" id="3.30.830.10:FF:000002">
    <property type="entry name" value="Mitochondrial-processing peptidase subunit beta"/>
    <property type="match status" value="1"/>
</dbReference>
<keyword evidence="12" id="KW-0496">Mitochondrion</keyword>
<keyword evidence="6" id="KW-0645">Protease</keyword>
<comment type="similarity">
    <text evidence="4 14">Belongs to the peptidase M16 family.</text>
</comment>
<dbReference type="Pfam" id="PF05193">
    <property type="entry name" value="Peptidase_M16_C"/>
    <property type="match status" value="1"/>
</dbReference>
<dbReference type="Gene3D" id="3.30.830.10">
    <property type="entry name" value="Metalloenzyme, LuxS/M16 peptidase-like"/>
    <property type="match status" value="2"/>
</dbReference>
<evidence type="ECO:0000313" key="17">
    <source>
        <dbReference type="EMBL" id="CCO18835.1"/>
    </source>
</evidence>
<keyword evidence="18" id="KW-1185">Reference proteome</keyword>
<evidence type="ECO:0000256" key="4">
    <source>
        <dbReference type="ARBA" id="ARBA00007261"/>
    </source>
</evidence>
<evidence type="ECO:0000256" key="11">
    <source>
        <dbReference type="ARBA" id="ARBA00023049"/>
    </source>
</evidence>
<name>K8F215_9CHLO</name>
<feature type="domain" description="Peptidase M16 C-terminal" evidence="16">
    <location>
        <begin position="284"/>
        <end position="471"/>
    </location>
</feature>
<dbReference type="FunFam" id="3.30.830.10:FF:000001">
    <property type="entry name" value="Mitochondrial-processing peptidase subunit beta, mitochondrial"/>
    <property type="match status" value="1"/>
</dbReference>
<evidence type="ECO:0000256" key="9">
    <source>
        <dbReference type="ARBA" id="ARBA00022833"/>
    </source>
</evidence>
<evidence type="ECO:0000256" key="6">
    <source>
        <dbReference type="ARBA" id="ARBA00022670"/>
    </source>
</evidence>
<comment type="cofactor">
    <cofactor evidence="2">
        <name>Zn(2+)</name>
        <dbReference type="ChEBI" id="CHEBI:29105"/>
    </cofactor>
</comment>
<dbReference type="PANTHER" id="PTHR11851:SF149">
    <property type="entry name" value="GH01077P"/>
    <property type="match status" value="1"/>
</dbReference>
<dbReference type="AlphaFoldDB" id="K8F215"/>
<dbReference type="STRING" id="41875.K8F215"/>
<dbReference type="InterPro" id="IPR007863">
    <property type="entry name" value="Peptidase_M16_C"/>
</dbReference>
<dbReference type="GO" id="GO:0005759">
    <property type="term" value="C:mitochondrial matrix"/>
    <property type="evidence" value="ECO:0007669"/>
    <property type="project" value="UniProtKB-ARBA"/>
</dbReference>
<dbReference type="PROSITE" id="PS00143">
    <property type="entry name" value="INSULINASE"/>
    <property type="match status" value="1"/>
</dbReference>
<keyword evidence="9" id="KW-0862">Zinc</keyword>
<evidence type="ECO:0000256" key="13">
    <source>
        <dbReference type="ARBA" id="ARBA00031018"/>
    </source>
</evidence>
<dbReference type="GO" id="GO:0004222">
    <property type="term" value="F:metalloendopeptidase activity"/>
    <property type="evidence" value="ECO:0007669"/>
    <property type="project" value="UniProtKB-EC"/>
</dbReference>
<dbReference type="EMBL" id="FO082267">
    <property type="protein sequence ID" value="CCO18835.1"/>
    <property type="molecule type" value="Genomic_DNA"/>
</dbReference>
<evidence type="ECO:0000256" key="5">
    <source>
        <dbReference type="ARBA" id="ARBA00012299"/>
    </source>
</evidence>
<dbReference type="MEROPS" id="M16.003"/>
<evidence type="ECO:0000313" key="18">
    <source>
        <dbReference type="Proteomes" id="UP000198341"/>
    </source>
</evidence>
<evidence type="ECO:0000256" key="1">
    <source>
        <dbReference type="ARBA" id="ARBA00001098"/>
    </source>
</evidence>
<comment type="subcellular location">
    <subcellularLocation>
        <location evidence="3">Mitochondrion</location>
    </subcellularLocation>
</comment>
<dbReference type="RefSeq" id="XP_007509720.1">
    <property type="nucleotide sequence ID" value="XM_007509658.1"/>
</dbReference>
<dbReference type="EC" id="3.4.24.64" evidence="5"/>
<protein>
    <recommendedName>
        <fullName evidence="5">mitochondrial processing peptidase</fullName>
        <ecNumber evidence="5">3.4.24.64</ecNumber>
    </recommendedName>
    <alternativeName>
        <fullName evidence="13">Beta-MPP</fullName>
    </alternativeName>
</protein>
<evidence type="ECO:0000256" key="12">
    <source>
        <dbReference type="ARBA" id="ARBA00023128"/>
    </source>
</evidence>
<keyword evidence="7" id="KW-0479">Metal-binding</keyword>
<evidence type="ECO:0000256" key="3">
    <source>
        <dbReference type="ARBA" id="ARBA00004173"/>
    </source>
</evidence>
<keyword evidence="10" id="KW-0809">Transit peptide</keyword>
<dbReference type="GO" id="GO:0046872">
    <property type="term" value="F:metal ion binding"/>
    <property type="evidence" value="ECO:0007669"/>
    <property type="project" value="UniProtKB-KW"/>
</dbReference>
<dbReference type="Pfam" id="PF00675">
    <property type="entry name" value="Peptidase_M16"/>
    <property type="match status" value="1"/>
</dbReference>
<evidence type="ECO:0000259" key="16">
    <source>
        <dbReference type="Pfam" id="PF05193"/>
    </source>
</evidence>
<organism evidence="17 18">
    <name type="scientific">Bathycoccus prasinos</name>
    <dbReference type="NCBI Taxonomy" id="41875"/>
    <lineage>
        <taxon>Eukaryota</taxon>
        <taxon>Viridiplantae</taxon>
        <taxon>Chlorophyta</taxon>
        <taxon>Mamiellophyceae</taxon>
        <taxon>Mamiellales</taxon>
        <taxon>Bathycoccaceae</taxon>
        <taxon>Bathycoccus</taxon>
    </lineage>
</organism>
<sequence length="557" mass="62134">MMASRALARSVAKRFAINRGGETIIRPFAAIAASDLAPVLGQDENSVFLKWSSPETQNFTHRGILAQDECKVWKRMEKLDRIFNPIDQLFSLSFSLSANHFHASLTRAILSSHFLFSTLSPQVTTLPSGLRVATEATPYSETATIGVWIDAGSRYESKETNGTAHFLEHMAFKGTAKRTAASLEQEIEDMGGHLNAYTSREQTTYYAKVLKKDIGKAVDILSDILQRSALEQRAIERERGVILRESEEVEKEIEEVLFDHLHATAFQHTGLGRTILGSADNVRKITREDLEKYIKTHYTAPRMVVVGTGAVDHDQLVKLTESAFKDLPTQGVSTKDAITSDPGHFTGSEVRIRDDDMKVTNFAVAFKGASWTSPDAMPLLVMQAMLGSWDKNAPGASDVTSKLAQIFHSNDLGNSFMTFNTNYSDTGLFGVHVATEKNDALDDVAFAVMREFQNLIYQSQPEHVERAKQALKASLTLHQESSTSSNAEEIGRQLLTYGKRMTRAELFARIDAVNAETVKETAWKYIRDQELVIASIGATQFLPDYNWFRSSTYNNFY</sequence>
<dbReference type="KEGG" id="bpg:Bathy12g01390"/>
<dbReference type="InterPro" id="IPR011249">
    <property type="entry name" value="Metalloenz_LuxS/M16"/>
</dbReference>
<dbReference type="PANTHER" id="PTHR11851">
    <property type="entry name" value="METALLOPROTEASE"/>
    <property type="match status" value="1"/>
</dbReference>
<reference evidence="17 18" key="1">
    <citation type="submission" date="2011-10" db="EMBL/GenBank/DDBJ databases">
        <authorList>
            <person name="Genoscope - CEA"/>
        </authorList>
    </citation>
    <scope>NUCLEOTIDE SEQUENCE [LARGE SCALE GENOMIC DNA]</scope>
    <source>
        <strain evidence="17 18">RCC 1105</strain>
    </source>
</reference>
<keyword evidence="8" id="KW-0378">Hydrolase</keyword>
<dbReference type="Proteomes" id="UP000198341">
    <property type="component" value="Chromosome 12"/>
</dbReference>